<dbReference type="GeneID" id="38120180"/>
<dbReference type="InterPro" id="IPR000873">
    <property type="entry name" value="AMP-dep_synth/lig_dom"/>
</dbReference>
<evidence type="ECO:0000259" key="6">
    <source>
        <dbReference type="Pfam" id="PF13193"/>
    </source>
</evidence>
<sequence>MSLLKSKYTITAPETNLLSYLFDSPYNDEGVWPASEPIFVPANASLQHPGYAIEEIKSLVRRLGNGLHAIGASGKRVMVYGKPNYNFSIAVLGAIAAGAAVNILAPSPVTYLVSRLRQLECDIVLFSPKQVDIEVVREAAAECGISREKLFVVDEFLGRETAGASATGTLDRKPRHWGYLLDMPGGDANPQTRPPNTPQPNREHRASPAPRDPRPPKQRDNRVRLPVRGAGVPALRDPDPAQGPIQAYLPPGRGPVVVHRDGGALQADDGYSPVAFDAGGAGVGGVCAGETGARPAGGLFTLPHPGDPVIDATTGILLPNVEAKIIDDNGAIVPRNQKGTVCIRTPFVMKGYLNEPAHTAQTIADDGWIITGDIGWVDERDMLFVVGRWKDMFKIRNHQPTVAEIETAVSRHPGVRDVAVIPVLLQEGEEPVPRGYIVKKDGSNLSADELIAWMRQEFPPWIQLLGGAAFLDAIPIASTGNSKVDRKKLAEMAEGGLRSVHPEDV</sequence>
<dbReference type="Pfam" id="PF00501">
    <property type="entry name" value="AMP-binding"/>
    <property type="match status" value="1"/>
</dbReference>
<dbReference type="EMBL" id="PVWQ01000014">
    <property type="protein sequence ID" value="RDW64399.1"/>
    <property type="molecule type" value="Genomic_DNA"/>
</dbReference>
<dbReference type="OrthoDB" id="10253869at2759"/>
<evidence type="ECO:0008006" key="9">
    <source>
        <dbReference type="Google" id="ProtNLM"/>
    </source>
</evidence>
<dbReference type="AlphaFoldDB" id="A0A3D8QRG3"/>
<keyword evidence="4" id="KW-1133">Transmembrane helix</keyword>
<comment type="similarity">
    <text evidence="1">Belongs to the ATP-dependent AMP-binding enzyme family.</text>
</comment>
<dbReference type="Proteomes" id="UP000256690">
    <property type="component" value="Unassembled WGS sequence"/>
</dbReference>
<dbReference type="InterPro" id="IPR045851">
    <property type="entry name" value="AMP-bd_C_sf"/>
</dbReference>
<name>A0A3D8QRG3_9EURO</name>
<evidence type="ECO:0000313" key="7">
    <source>
        <dbReference type="EMBL" id="RDW64399.1"/>
    </source>
</evidence>
<evidence type="ECO:0000259" key="5">
    <source>
        <dbReference type="Pfam" id="PF00501"/>
    </source>
</evidence>
<feature type="domain" description="AMP-binding enzyme C-terminal" evidence="6">
    <location>
        <begin position="404"/>
        <end position="480"/>
    </location>
</feature>
<accession>A0A3D8QRG3</accession>
<comment type="caution">
    <text evidence="7">The sequence shown here is derived from an EMBL/GenBank/DDBJ whole genome shotgun (WGS) entry which is preliminary data.</text>
</comment>
<feature type="region of interest" description="Disordered" evidence="3">
    <location>
        <begin position="175"/>
        <end position="241"/>
    </location>
</feature>
<proteinExistence type="inferred from homology"/>
<keyword evidence="4" id="KW-0472">Membrane</keyword>
<feature type="compositionally biased region" description="Basic and acidic residues" evidence="3">
    <location>
        <begin position="201"/>
        <end position="223"/>
    </location>
</feature>
<evidence type="ECO:0000256" key="4">
    <source>
        <dbReference type="SAM" id="Phobius"/>
    </source>
</evidence>
<dbReference type="Pfam" id="PF13193">
    <property type="entry name" value="AMP-binding_C"/>
    <property type="match status" value="1"/>
</dbReference>
<feature type="domain" description="AMP-dependent synthetase/ligase" evidence="5">
    <location>
        <begin position="299"/>
        <end position="353"/>
    </location>
</feature>
<keyword evidence="8" id="KW-1185">Reference proteome</keyword>
<dbReference type="Gene3D" id="3.30.300.30">
    <property type="match status" value="1"/>
</dbReference>
<evidence type="ECO:0000256" key="1">
    <source>
        <dbReference type="ARBA" id="ARBA00006432"/>
    </source>
</evidence>
<keyword evidence="4" id="KW-0812">Transmembrane</keyword>
<dbReference type="PANTHER" id="PTHR24096:SF149">
    <property type="entry name" value="AMP-BINDING DOMAIN-CONTAINING PROTEIN-RELATED"/>
    <property type="match status" value="1"/>
</dbReference>
<dbReference type="PANTHER" id="PTHR24096">
    <property type="entry name" value="LONG-CHAIN-FATTY-ACID--COA LIGASE"/>
    <property type="match status" value="1"/>
</dbReference>
<feature type="transmembrane region" description="Helical" evidence="4">
    <location>
        <begin position="85"/>
        <end position="105"/>
    </location>
</feature>
<dbReference type="Gene3D" id="3.40.50.12780">
    <property type="entry name" value="N-terminal domain of ligase-like"/>
    <property type="match status" value="2"/>
</dbReference>
<dbReference type="InterPro" id="IPR042099">
    <property type="entry name" value="ANL_N_sf"/>
</dbReference>
<dbReference type="GO" id="GO:0016405">
    <property type="term" value="F:CoA-ligase activity"/>
    <property type="evidence" value="ECO:0007669"/>
    <property type="project" value="TreeGrafter"/>
</dbReference>
<evidence type="ECO:0000256" key="2">
    <source>
        <dbReference type="ARBA" id="ARBA00022598"/>
    </source>
</evidence>
<evidence type="ECO:0000313" key="8">
    <source>
        <dbReference type="Proteomes" id="UP000256690"/>
    </source>
</evidence>
<reference evidence="7 8" key="1">
    <citation type="journal article" date="2018" name="IMA Fungus">
        <title>IMA Genome-F 9: Draft genome sequence of Annulohypoxylon stygium, Aspergillus mulundensis, Berkeleyomyces basicola (syn. Thielaviopsis basicola), Ceratocystis smalleyi, two Cercospora beticola strains, Coleophoma cylindrospora, Fusarium fracticaudum, Phialophora cf. hyalina, and Morchella septimelata.</title>
        <authorList>
            <person name="Wingfield B.D."/>
            <person name="Bills G.F."/>
            <person name="Dong Y."/>
            <person name="Huang W."/>
            <person name="Nel W.J."/>
            <person name="Swalarsk-Parry B.S."/>
            <person name="Vaghefi N."/>
            <person name="Wilken P.M."/>
            <person name="An Z."/>
            <person name="de Beer Z.W."/>
            <person name="De Vos L."/>
            <person name="Chen L."/>
            <person name="Duong T.A."/>
            <person name="Gao Y."/>
            <person name="Hammerbacher A."/>
            <person name="Kikkert J.R."/>
            <person name="Li Y."/>
            <person name="Li H."/>
            <person name="Li K."/>
            <person name="Li Q."/>
            <person name="Liu X."/>
            <person name="Ma X."/>
            <person name="Naidoo K."/>
            <person name="Pethybridge S.J."/>
            <person name="Sun J."/>
            <person name="Steenkamp E.T."/>
            <person name="van der Nest M.A."/>
            <person name="van Wyk S."/>
            <person name="Wingfield M.J."/>
            <person name="Xiong C."/>
            <person name="Yue Q."/>
            <person name="Zhang X."/>
        </authorList>
    </citation>
    <scope>NUCLEOTIDE SEQUENCE [LARGE SCALE GENOMIC DNA]</scope>
    <source>
        <strain evidence="7 8">DSM 5745</strain>
    </source>
</reference>
<protein>
    <recommendedName>
        <fullName evidence="9">AMP-dependent synthetase/ligase domain-containing protein</fullName>
    </recommendedName>
</protein>
<organism evidence="7 8">
    <name type="scientific">Aspergillus mulundensis</name>
    <dbReference type="NCBI Taxonomy" id="1810919"/>
    <lineage>
        <taxon>Eukaryota</taxon>
        <taxon>Fungi</taxon>
        <taxon>Dikarya</taxon>
        <taxon>Ascomycota</taxon>
        <taxon>Pezizomycotina</taxon>
        <taxon>Eurotiomycetes</taxon>
        <taxon>Eurotiomycetidae</taxon>
        <taxon>Eurotiales</taxon>
        <taxon>Aspergillaceae</taxon>
        <taxon>Aspergillus</taxon>
        <taxon>Aspergillus subgen. Nidulantes</taxon>
    </lineage>
</organism>
<dbReference type="STRING" id="1810919.A0A3D8QRG3"/>
<dbReference type="InterPro" id="IPR025110">
    <property type="entry name" value="AMP-bd_C"/>
</dbReference>
<keyword evidence="2" id="KW-0436">Ligase</keyword>
<dbReference type="RefSeq" id="XP_026599558.1">
    <property type="nucleotide sequence ID" value="XM_026751826.1"/>
</dbReference>
<dbReference type="SUPFAM" id="SSF56801">
    <property type="entry name" value="Acetyl-CoA synthetase-like"/>
    <property type="match status" value="2"/>
</dbReference>
<evidence type="ECO:0000256" key="3">
    <source>
        <dbReference type="SAM" id="MobiDB-lite"/>
    </source>
</evidence>
<gene>
    <name evidence="7" type="ORF">DSM5745_09810</name>
</gene>